<dbReference type="InterPro" id="IPR028343">
    <property type="entry name" value="FBPtase"/>
</dbReference>
<keyword evidence="4 9" id="KW-0479">Metal-binding</keyword>
<dbReference type="GO" id="GO:0005986">
    <property type="term" value="P:sucrose biosynthetic process"/>
    <property type="evidence" value="ECO:0007669"/>
    <property type="project" value="TreeGrafter"/>
</dbReference>
<feature type="domain" description="Fructose-1-6-bisphosphatase class 1 C-terminal" evidence="12">
    <location>
        <begin position="193"/>
        <end position="324"/>
    </location>
</feature>
<dbReference type="Pfam" id="PF00316">
    <property type="entry name" value="FBPase"/>
    <property type="match status" value="1"/>
</dbReference>
<evidence type="ECO:0000256" key="6">
    <source>
        <dbReference type="ARBA" id="ARBA00022842"/>
    </source>
</evidence>
<comment type="catalytic activity">
    <reaction evidence="1 9">
        <text>beta-D-fructose 1,6-bisphosphate + H2O = beta-D-fructose 6-phosphate + phosphate</text>
        <dbReference type="Rhea" id="RHEA:11064"/>
        <dbReference type="ChEBI" id="CHEBI:15377"/>
        <dbReference type="ChEBI" id="CHEBI:32966"/>
        <dbReference type="ChEBI" id="CHEBI:43474"/>
        <dbReference type="ChEBI" id="CHEBI:57634"/>
        <dbReference type="EC" id="3.1.3.11"/>
    </reaction>
</comment>
<dbReference type="GO" id="GO:0006000">
    <property type="term" value="P:fructose metabolic process"/>
    <property type="evidence" value="ECO:0007669"/>
    <property type="project" value="TreeGrafter"/>
</dbReference>
<dbReference type="GO" id="GO:0000287">
    <property type="term" value="F:magnesium ion binding"/>
    <property type="evidence" value="ECO:0007669"/>
    <property type="project" value="UniProtKB-UniRule"/>
</dbReference>
<evidence type="ECO:0000256" key="9">
    <source>
        <dbReference type="HAMAP-Rule" id="MF_01855"/>
    </source>
</evidence>
<dbReference type="CDD" id="cd00354">
    <property type="entry name" value="FBPase"/>
    <property type="match status" value="1"/>
</dbReference>
<keyword evidence="3 9" id="KW-0963">Cytoplasm</keyword>
<dbReference type="Gene3D" id="3.40.190.80">
    <property type="match status" value="1"/>
</dbReference>
<protein>
    <recommendedName>
        <fullName evidence="9">Fructose-1,6-bisphosphatase class 1</fullName>
        <shortName evidence="9">FBPase class 1</shortName>
        <ecNumber evidence="9">3.1.3.11</ecNumber>
    </recommendedName>
    <alternativeName>
        <fullName evidence="9">D-fructose-1,6-bisphosphate 1-phosphohydrolase class 1</fullName>
    </alternativeName>
</protein>
<comment type="subunit">
    <text evidence="9">Homotetramer.</text>
</comment>
<dbReference type="AlphaFoldDB" id="A0A6S6TIM4"/>
<dbReference type="GO" id="GO:0006002">
    <property type="term" value="P:fructose 6-phosphate metabolic process"/>
    <property type="evidence" value="ECO:0007669"/>
    <property type="project" value="TreeGrafter"/>
</dbReference>
<feature type="binding site" evidence="9">
    <location>
        <position position="107"/>
    </location>
    <ligand>
        <name>Mg(2+)</name>
        <dbReference type="ChEBI" id="CHEBI:18420"/>
        <label>2</label>
    </ligand>
</feature>
<comment type="similarity">
    <text evidence="2 9 10">Belongs to the FBPase class 1 family.</text>
</comment>
<dbReference type="EC" id="3.1.3.11" evidence="9"/>
<dbReference type="EMBL" id="CACVAV010000318">
    <property type="protein sequence ID" value="CAA6820752.1"/>
    <property type="molecule type" value="Genomic_DNA"/>
</dbReference>
<feature type="domain" description="Fructose-1-6-bisphosphatase class I N-terminal" evidence="11">
    <location>
        <begin position="18"/>
        <end position="187"/>
    </location>
</feature>
<keyword evidence="5 9" id="KW-0378">Hydrolase</keyword>
<evidence type="ECO:0000256" key="10">
    <source>
        <dbReference type="RuleBase" id="RU000508"/>
    </source>
</evidence>
<dbReference type="FunFam" id="3.40.190.80:FF:000011">
    <property type="entry name" value="Fructose-1,6-bisphosphatase class 1"/>
    <property type="match status" value="1"/>
</dbReference>
<evidence type="ECO:0000256" key="4">
    <source>
        <dbReference type="ARBA" id="ARBA00022723"/>
    </source>
</evidence>
<evidence type="ECO:0000256" key="5">
    <source>
        <dbReference type="ARBA" id="ARBA00022801"/>
    </source>
</evidence>
<feature type="binding site" evidence="9">
    <location>
        <position position="273"/>
    </location>
    <ligand>
        <name>Mg(2+)</name>
        <dbReference type="ChEBI" id="CHEBI:18420"/>
        <label>2</label>
    </ligand>
</feature>
<comment type="cofactor">
    <cofactor evidence="9">
        <name>Mg(2+)</name>
        <dbReference type="ChEBI" id="CHEBI:18420"/>
    </cofactor>
    <text evidence="9">Binds 2 magnesium ions per subunit.</text>
</comment>
<dbReference type="PIRSF" id="PIRSF500210">
    <property type="entry name" value="FBPtase"/>
    <property type="match status" value="1"/>
</dbReference>
<dbReference type="PANTHER" id="PTHR11556:SF35">
    <property type="entry name" value="SEDOHEPTULOSE-1,7-BISPHOSPHATASE, CHLOROPLASTIC"/>
    <property type="match status" value="1"/>
</dbReference>
<dbReference type="PANTHER" id="PTHR11556">
    <property type="entry name" value="FRUCTOSE-1,6-BISPHOSPHATASE-RELATED"/>
    <property type="match status" value="1"/>
</dbReference>
<dbReference type="NCBIfam" id="NF006780">
    <property type="entry name" value="PRK09293.1-4"/>
    <property type="match status" value="1"/>
</dbReference>
<dbReference type="InterPro" id="IPR033391">
    <property type="entry name" value="FBPase_N"/>
</dbReference>
<accession>A0A6S6TIM4</accession>
<dbReference type="GO" id="GO:0005829">
    <property type="term" value="C:cytosol"/>
    <property type="evidence" value="ECO:0007669"/>
    <property type="project" value="TreeGrafter"/>
</dbReference>
<dbReference type="GO" id="GO:0042132">
    <property type="term" value="F:fructose 1,6-bisphosphate 1-phosphatase activity"/>
    <property type="evidence" value="ECO:0007669"/>
    <property type="project" value="UniProtKB-UniRule"/>
</dbReference>
<evidence type="ECO:0000256" key="2">
    <source>
        <dbReference type="ARBA" id="ARBA00010941"/>
    </source>
</evidence>
<evidence type="ECO:0000256" key="3">
    <source>
        <dbReference type="ARBA" id="ARBA00022490"/>
    </source>
</evidence>
<comment type="caution">
    <text evidence="9">Lacks conserved residue(s) required for the propagation of feature annotation.</text>
</comment>
<evidence type="ECO:0000256" key="1">
    <source>
        <dbReference type="ARBA" id="ARBA00001273"/>
    </source>
</evidence>
<dbReference type="GO" id="GO:0030388">
    <property type="term" value="P:fructose 1,6-bisphosphate metabolic process"/>
    <property type="evidence" value="ECO:0007669"/>
    <property type="project" value="TreeGrafter"/>
</dbReference>
<dbReference type="HAMAP" id="MF_01855">
    <property type="entry name" value="FBPase_class1"/>
    <property type="match status" value="1"/>
</dbReference>
<organism evidence="13">
    <name type="scientific">uncultured Thiotrichaceae bacterium</name>
    <dbReference type="NCBI Taxonomy" id="298394"/>
    <lineage>
        <taxon>Bacteria</taxon>
        <taxon>Pseudomonadati</taxon>
        <taxon>Pseudomonadota</taxon>
        <taxon>Gammaproteobacteria</taxon>
        <taxon>Thiotrichales</taxon>
        <taxon>Thiotrichaceae</taxon>
        <taxon>environmental samples</taxon>
    </lineage>
</organism>
<reference evidence="13" key="1">
    <citation type="submission" date="2020-01" db="EMBL/GenBank/DDBJ databases">
        <authorList>
            <person name="Meier V. D."/>
            <person name="Meier V D."/>
        </authorList>
    </citation>
    <scope>NUCLEOTIDE SEQUENCE</scope>
    <source>
        <strain evidence="13">HLG_WM_MAG_08</strain>
    </source>
</reference>
<evidence type="ECO:0000259" key="12">
    <source>
        <dbReference type="Pfam" id="PF18913"/>
    </source>
</evidence>
<evidence type="ECO:0000256" key="7">
    <source>
        <dbReference type="ARBA" id="ARBA00023277"/>
    </source>
</evidence>
<feature type="binding site" evidence="9">
    <location>
        <position position="202"/>
    </location>
    <ligand>
        <name>substrate</name>
    </ligand>
</feature>
<dbReference type="PRINTS" id="PR00115">
    <property type="entry name" value="F16BPHPHTASE"/>
</dbReference>
<name>A0A6S6TIM4_9GAMM</name>
<feature type="binding site" evidence="9">
    <location>
        <position position="110"/>
    </location>
    <ligand>
        <name>Mg(2+)</name>
        <dbReference type="ChEBI" id="CHEBI:18420"/>
        <label>2</label>
    </ligand>
</feature>
<dbReference type="InterPro" id="IPR044015">
    <property type="entry name" value="FBPase_C_dom"/>
</dbReference>
<feature type="binding site" evidence="9">
    <location>
        <position position="88"/>
    </location>
    <ligand>
        <name>Mg(2+)</name>
        <dbReference type="ChEBI" id="CHEBI:18420"/>
        <label>1</label>
    </ligand>
</feature>
<evidence type="ECO:0000313" key="13">
    <source>
        <dbReference type="EMBL" id="CAA6820752.1"/>
    </source>
</evidence>
<evidence type="ECO:0000256" key="8">
    <source>
        <dbReference type="ARBA" id="ARBA00024331"/>
    </source>
</evidence>
<comment type="subcellular location">
    <subcellularLocation>
        <location evidence="9">Cytoplasm</location>
    </subcellularLocation>
</comment>
<dbReference type="Pfam" id="PF18913">
    <property type="entry name" value="FBPase_C"/>
    <property type="match status" value="1"/>
</dbReference>
<proteinExistence type="inferred from homology"/>
<keyword evidence="7 9" id="KW-0119">Carbohydrate metabolism</keyword>
<dbReference type="SUPFAM" id="SSF56655">
    <property type="entry name" value="Carbohydrate phosphatase"/>
    <property type="match status" value="1"/>
</dbReference>
<dbReference type="PIRSF" id="PIRSF000904">
    <property type="entry name" value="FBPtase_SBPase"/>
    <property type="match status" value="1"/>
</dbReference>
<sequence>MNQPITLSTYLHNWAGKYEINQQVEATINALAEGSMQIADLASTGGALATDTGNTDQGGDYQKILDQQAHEILLNACQQTSVAVVGSEEAPEVINLDASASLVVVMDPLDGSANIKTNAPTGTIFSLYPLSEGTYGKSDAAALLKGTEQLAAAYVIYGTQTALALTLGEGTHLFILDRQSRSYVLTRENIQVPKVAKEYSVNASNQDFWHDSIQNYVDDCITGYADHKQKFNMRWVASLVAEAHRIFARGGVFLYPSDSREGDEPGRLRLVYEANAMAFLMEQAGGAATDCSRRIMDIQPEHLHQKTPLVMGSEANVEQVTRYQNFEEEGHYRQGKAPLFGSRGLFISGRGNY</sequence>
<dbReference type="Gene3D" id="3.30.540.10">
    <property type="entry name" value="Fructose-1,6-Bisphosphatase, subunit A, domain 1"/>
    <property type="match status" value="1"/>
</dbReference>
<gene>
    <name evidence="9" type="primary">fbp</name>
    <name evidence="13" type="ORF">HELGO_WM21943</name>
</gene>
<dbReference type="GO" id="GO:0006094">
    <property type="term" value="P:gluconeogenesis"/>
    <property type="evidence" value="ECO:0007669"/>
    <property type="project" value="UniProtKB-UniRule"/>
</dbReference>
<comment type="pathway">
    <text evidence="8">Carbohydrate biosynthesis.</text>
</comment>
<dbReference type="InterPro" id="IPR000146">
    <property type="entry name" value="FBPase_class-1"/>
</dbReference>
<feature type="binding site" evidence="9">
    <location>
        <position position="107"/>
    </location>
    <ligand>
        <name>Mg(2+)</name>
        <dbReference type="ChEBI" id="CHEBI:18420"/>
        <label>1</label>
    </ligand>
</feature>
<feature type="binding site" evidence="9">
    <location>
        <position position="109"/>
    </location>
    <ligand>
        <name>Mg(2+)</name>
        <dbReference type="ChEBI" id="CHEBI:18420"/>
        <label>1</label>
    </ligand>
</feature>
<keyword evidence="6 9" id="KW-0460">Magnesium</keyword>
<evidence type="ECO:0000259" key="11">
    <source>
        <dbReference type="Pfam" id="PF00316"/>
    </source>
</evidence>